<dbReference type="Proteomes" id="UP001497453">
    <property type="component" value="Chromosome 1"/>
</dbReference>
<keyword evidence="2" id="KW-1185">Reference proteome</keyword>
<accession>A0ABP1CJ91</accession>
<dbReference type="EMBL" id="OZ037944">
    <property type="protein sequence ID" value="CAL1694774.1"/>
    <property type="molecule type" value="Genomic_DNA"/>
</dbReference>
<name>A0ABP1CJ91_9APHY</name>
<sequence>MEDAGFVSQRQVSLTSTIACHHNFIHHLSKNTISTAHNKLSLHHLSMVPGLQQILLNFLLSGQVFSCGLVAPGLEALYMDTTGTLHVSVGRDAEEVLNSHCMTRVSPPMQLFTSDSPRPSSSQAVGFSTWCSSKLFFRLRMYQFTLFHSRSHTPCDWTCRSPRV</sequence>
<proteinExistence type="predicted"/>
<evidence type="ECO:0000313" key="2">
    <source>
        <dbReference type="Proteomes" id="UP001497453"/>
    </source>
</evidence>
<evidence type="ECO:0000313" key="1">
    <source>
        <dbReference type="EMBL" id="CAL1694774.1"/>
    </source>
</evidence>
<organism evidence="1 2">
    <name type="scientific">Somion occarium</name>
    <dbReference type="NCBI Taxonomy" id="3059160"/>
    <lineage>
        <taxon>Eukaryota</taxon>
        <taxon>Fungi</taxon>
        <taxon>Dikarya</taxon>
        <taxon>Basidiomycota</taxon>
        <taxon>Agaricomycotina</taxon>
        <taxon>Agaricomycetes</taxon>
        <taxon>Polyporales</taxon>
        <taxon>Cerrenaceae</taxon>
        <taxon>Somion</taxon>
    </lineage>
</organism>
<gene>
    <name evidence="1" type="ORF">GFSPODELE1_LOCUS454</name>
</gene>
<reference evidence="2" key="1">
    <citation type="submission" date="2024-04" db="EMBL/GenBank/DDBJ databases">
        <authorList>
            <person name="Shaw F."/>
            <person name="Minotto A."/>
        </authorList>
    </citation>
    <scope>NUCLEOTIDE SEQUENCE [LARGE SCALE GENOMIC DNA]</scope>
</reference>
<protein>
    <submittedName>
        <fullName evidence="1">Uncharacterized protein</fullName>
    </submittedName>
</protein>